<gene>
    <name evidence="1" type="ORF">S06H3_13755</name>
</gene>
<reference evidence="1" key="1">
    <citation type="journal article" date="2014" name="Front. Microbiol.">
        <title>High frequency of phylogenetically diverse reductive dehalogenase-homologous genes in deep subseafloor sedimentary metagenomes.</title>
        <authorList>
            <person name="Kawai M."/>
            <person name="Futagami T."/>
            <person name="Toyoda A."/>
            <person name="Takaki Y."/>
            <person name="Nishi S."/>
            <person name="Hori S."/>
            <person name="Arai W."/>
            <person name="Tsubouchi T."/>
            <person name="Morono Y."/>
            <person name="Uchiyama I."/>
            <person name="Ito T."/>
            <person name="Fujiyama A."/>
            <person name="Inagaki F."/>
            <person name="Takami H."/>
        </authorList>
    </citation>
    <scope>NUCLEOTIDE SEQUENCE</scope>
    <source>
        <strain evidence="1">Expedition CK06-06</strain>
    </source>
</reference>
<dbReference type="EMBL" id="BARV01006713">
    <property type="protein sequence ID" value="GAI16268.1"/>
    <property type="molecule type" value="Genomic_DNA"/>
</dbReference>
<dbReference type="Pfam" id="PF16264">
    <property type="entry name" value="SatD"/>
    <property type="match status" value="1"/>
</dbReference>
<dbReference type="InterPro" id="IPR032580">
    <property type="entry name" value="SatD"/>
</dbReference>
<evidence type="ECO:0000313" key="1">
    <source>
        <dbReference type="EMBL" id="GAI16268.1"/>
    </source>
</evidence>
<comment type="caution">
    <text evidence="1">The sequence shown here is derived from an EMBL/GenBank/DDBJ whole genome shotgun (WGS) entry which is preliminary data.</text>
</comment>
<dbReference type="AlphaFoldDB" id="X1LAY9"/>
<name>X1LAY9_9ZZZZ</name>
<proteinExistence type="predicted"/>
<feature type="non-terminal residue" evidence="1">
    <location>
        <position position="1"/>
    </location>
</feature>
<sequence>VIRIPEFLSVIRENFYPLQFRAGIGIGSISTNIKKDIGKIDGEALRLSSQALNIIKKERERITYYKLPSEYRSLEEIINNFYTFLDLNVINRTSKQWDAIRLYRDKKNLKKVAKKLNITFQNVSKRLRAAHWSQYYQLENFLIKKLDECFSSK</sequence>
<accession>X1LAY9</accession>
<organism evidence="1">
    <name type="scientific">marine sediment metagenome</name>
    <dbReference type="NCBI Taxonomy" id="412755"/>
    <lineage>
        <taxon>unclassified sequences</taxon>
        <taxon>metagenomes</taxon>
        <taxon>ecological metagenomes</taxon>
    </lineage>
</organism>
<protein>
    <submittedName>
        <fullName evidence="1">Uncharacterized protein</fullName>
    </submittedName>
</protein>